<sequence length="438" mass="50636">MVIRGNTRGNGRQLGYYLLAQRDNDGILILEVDGRPFAREDYLHQTIFGMQLNSELTRSAKGLYHAQINPAPAEAQRMGREDWLKAADILGAELGLGSQRRIIVLHEKKGRTHAHVVWERYDHATGKVVSDSYSRLAQDRARQEMERVFAHAPTPRRNQHRPELKAALTELWGKTRTGAEFIREARKAGYMVAAGSMRNPFMVVDENGRSFDLVRQLKGIRIKEVRSRMRGEKLIPEQEAIELMRTRQGGSSGKSGQQEGQGKQNAQEAASQFAQSREDITKENKQTMQEQEEENSQEKKKRLAREFAESREKATKKTEQAQENNLEEFRQSKEEITGEEKEQKKTIGQEFTENRKEVANELTEREKRKQEFIEEMKEIQERNRQKSKGRSFVILLLFTFNFHFKGQPEKAALPENPLYKEQRMLAVIKPEEKVAFLP</sequence>
<evidence type="ECO:0000313" key="3">
    <source>
        <dbReference type="EMBL" id="MBA9076559.1"/>
    </source>
</evidence>
<organism evidence="3 4">
    <name type="scientific">Rufibacter quisquiliarum</name>
    <dbReference type="NCBI Taxonomy" id="1549639"/>
    <lineage>
        <taxon>Bacteria</taxon>
        <taxon>Pseudomonadati</taxon>
        <taxon>Bacteroidota</taxon>
        <taxon>Cytophagia</taxon>
        <taxon>Cytophagales</taxon>
        <taxon>Hymenobacteraceae</taxon>
        <taxon>Rufibacter</taxon>
    </lineage>
</organism>
<dbReference type="Pfam" id="PF03432">
    <property type="entry name" value="Relaxase"/>
    <property type="match status" value="1"/>
</dbReference>
<accession>A0A839GIJ6</accession>
<dbReference type="RefSeq" id="WP_220483000.1">
    <property type="nucleotide sequence ID" value="NZ_JACJIQ010000004.1"/>
</dbReference>
<feature type="compositionally biased region" description="Basic and acidic residues" evidence="1">
    <location>
        <begin position="276"/>
        <end position="285"/>
    </location>
</feature>
<evidence type="ECO:0000256" key="1">
    <source>
        <dbReference type="SAM" id="MobiDB-lite"/>
    </source>
</evidence>
<dbReference type="AlphaFoldDB" id="A0A839GIJ6"/>
<evidence type="ECO:0000313" key="4">
    <source>
        <dbReference type="Proteomes" id="UP000563094"/>
    </source>
</evidence>
<feature type="compositionally biased region" description="Low complexity" evidence="1">
    <location>
        <begin position="254"/>
        <end position="264"/>
    </location>
</feature>
<gene>
    <name evidence="3" type="ORF">FHS90_001265</name>
</gene>
<comment type="caution">
    <text evidence="3">The sequence shown here is derived from an EMBL/GenBank/DDBJ whole genome shotgun (WGS) entry which is preliminary data.</text>
</comment>
<feature type="compositionally biased region" description="Basic and acidic residues" evidence="1">
    <location>
        <begin position="304"/>
        <end position="320"/>
    </location>
</feature>
<feature type="compositionally biased region" description="Polar residues" evidence="1">
    <location>
        <begin position="265"/>
        <end position="275"/>
    </location>
</feature>
<name>A0A839GIJ6_9BACT</name>
<proteinExistence type="predicted"/>
<evidence type="ECO:0000259" key="2">
    <source>
        <dbReference type="Pfam" id="PF03432"/>
    </source>
</evidence>
<feature type="compositionally biased region" description="Basic and acidic residues" evidence="1">
    <location>
        <begin position="327"/>
        <end position="356"/>
    </location>
</feature>
<dbReference type="EMBL" id="JACJIQ010000004">
    <property type="protein sequence ID" value="MBA9076559.1"/>
    <property type="molecule type" value="Genomic_DNA"/>
</dbReference>
<dbReference type="Proteomes" id="UP000563094">
    <property type="component" value="Unassembled WGS sequence"/>
</dbReference>
<feature type="domain" description="MobA/VirD2-like nuclease" evidence="2">
    <location>
        <begin position="51"/>
        <end position="147"/>
    </location>
</feature>
<keyword evidence="4" id="KW-1185">Reference proteome</keyword>
<dbReference type="InterPro" id="IPR005094">
    <property type="entry name" value="Endonuclease_MobA/VirD2"/>
</dbReference>
<feature type="region of interest" description="Disordered" evidence="1">
    <location>
        <begin position="246"/>
        <end position="356"/>
    </location>
</feature>
<reference evidence="3 4" key="1">
    <citation type="submission" date="2020-08" db="EMBL/GenBank/DDBJ databases">
        <title>Genomic Encyclopedia of Type Strains, Phase IV (KMG-IV): sequencing the most valuable type-strain genomes for metagenomic binning, comparative biology and taxonomic classification.</title>
        <authorList>
            <person name="Goeker M."/>
        </authorList>
    </citation>
    <scope>NUCLEOTIDE SEQUENCE [LARGE SCALE GENOMIC DNA]</scope>
    <source>
        <strain evidence="3 4">DSM 29854</strain>
    </source>
</reference>
<protein>
    <recommendedName>
        <fullName evidence="2">MobA/VirD2-like nuclease domain-containing protein</fullName>
    </recommendedName>
</protein>